<feature type="repeat" description="ANK" evidence="3">
    <location>
        <begin position="323"/>
        <end position="355"/>
    </location>
</feature>
<keyword evidence="1" id="KW-0677">Repeat</keyword>
<gene>
    <name evidence="6" type="ORF">GUITHDRAFT_137837</name>
</gene>
<reference evidence="6 8" key="1">
    <citation type="journal article" date="2012" name="Nature">
        <title>Algal genomes reveal evolutionary mosaicism and the fate of nucleomorphs.</title>
        <authorList>
            <consortium name="DOE Joint Genome Institute"/>
            <person name="Curtis B.A."/>
            <person name="Tanifuji G."/>
            <person name="Burki F."/>
            <person name="Gruber A."/>
            <person name="Irimia M."/>
            <person name="Maruyama S."/>
            <person name="Arias M.C."/>
            <person name="Ball S.G."/>
            <person name="Gile G.H."/>
            <person name="Hirakawa Y."/>
            <person name="Hopkins J.F."/>
            <person name="Kuo A."/>
            <person name="Rensing S.A."/>
            <person name="Schmutz J."/>
            <person name="Symeonidi A."/>
            <person name="Elias M."/>
            <person name="Eveleigh R.J."/>
            <person name="Herman E.K."/>
            <person name="Klute M.J."/>
            <person name="Nakayama T."/>
            <person name="Obornik M."/>
            <person name="Reyes-Prieto A."/>
            <person name="Armbrust E.V."/>
            <person name="Aves S.J."/>
            <person name="Beiko R.G."/>
            <person name="Coutinho P."/>
            <person name="Dacks J.B."/>
            <person name="Durnford D.G."/>
            <person name="Fast N.M."/>
            <person name="Green B.R."/>
            <person name="Grisdale C.J."/>
            <person name="Hempel F."/>
            <person name="Henrissat B."/>
            <person name="Hoppner M.P."/>
            <person name="Ishida K."/>
            <person name="Kim E."/>
            <person name="Koreny L."/>
            <person name="Kroth P.G."/>
            <person name="Liu Y."/>
            <person name="Malik S.B."/>
            <person name="Maier U.G."/>
            <person name="McRose D."/>
            <person name="Mock T."/>
            <person name="Neilson J.A."/>
            <person name="Onodera N.T."/>
            <person name="Poole A.M."/>
            <person name="Pritham E.J."/>
            <person name="Richards T.A."/>
            <person name="Rocap G."/>
            <person name="Roy S.W."/>
            <person name="Sarai C."/>
            <person name="Schaack S."/>
            <person name="Shirato S."/>
            <person name="Slamovits C.H."/>
            <person name="Spencer D.F."/>
            <person name="Suzuki S."/>
            <person name="Worden A.Z."/>
            <person name="Zauner S."/>
            <person name="Barry K."/>
            <person name="Bell C."/>
            <person name="Bharti A.K."/>
            <person name="Crow J.A."/>
            <person name="Grimwood J."/>
            <person name="Kramer R."/>
            <person name="Lindquist E."/>
            <person name="Lucas S."/>
            <person name="Salamov A."/>
            <person name="McFadden G.I."/>
            <person name="Lane C.E."/>
            <person name="Keeling P.J."/>
            <person name="Gray M.W."/>
            <person name="Grigoriev I.V."/>
            <person name="Archibald J.M."/>
        </authorList>
    </citation>
    <scope>NUCLEOTIDE SEQUENCE</scope>
    <source>
        <strain evidence="6 8">CCMP2712</strain>
    </source>
</reference>
<dbReference type="PROSITE" id="PS50297">
    <property type="entry name" value="ANK_REP_REGION"/>
    <property type="match status" value="2"/>
</dbReference>
<dbReference type="GeneID" id="17303606"/>
<dbReference type="Pfam" id="PF12796">
    <property type="entry name" value="Ank_2"/>
    <property type="match status" value="1"/>
</dbReference>
<dbReference type="SUPFAM" id="SSF48403">
    <property type="entry name" value="Ankyrin repeat"/>
    <property type="match status" value="1"/>
</dbReference>
<accession>L1JE86</accession>
<feature type="compositionally biased region" description="Polar residues" evidence="4">
    <location>
        <begin position="509"/>
        <end position="519"/>
    </location>
</feature>
<dbReference type="InterPro" id="IPR002110">
    <property type="entry name" value="Ankyrin_rpt"/>
</dbReference>
<dbReference type="KEGG" id="gtt:GUITHDRAFT_137837"/>
<dbReference type="PANTHER" id="PTHR24171">
    <property type="entry name" value="ANKYRIN REPEAT DOMAIN-CONTAINING PROTEIN 39-RELATED"/>
    <property type="match status" value="1"/>
</dbReference>
<feature type="chain" id="PRO_5008771232" evidence="5">
    <location>
        <begin position="18"/>
        <end position="531"/>
    </location>
</feature>
<organism evidence="6">
    <name type="scientific">Guillardia theta (strain CCMP2712)</name>
    <name type="common">Cryptophyte</name>
    <dbReference type="NCBI Taxonomy" id="905079"/>
    <lineage>
        <taxon>Eukaryota</taxon>
        <taxon>Cryptophyceae</taxon>
        <taxon>Pyrenomonadales</taxon>
        <taxon>Geminigeraceae</taxon>
        <taxon>Guillardia</taxon>
    </lineage>
</organism>
<feature type="compositionally biased region" description="Acidic residues" evidence="4">
    <location>
        <begin position="522"/>
        <end position="531"/>
    </location>
</feature>
<evidence type="ECO:0000256" key="4">
    <source>
        <dbReference type="SAM" id="MobiDB-lite"/>
    </source>
</evidence>
<sequence>MHSTKLVLVALLCLSHALVLSRSESVLVRFEAYRYNPLQGPFASAADRLERQLMLLYDMTDIAEEYDDSAGSPRDIGSFLNRSAAYIFKTAKIPEVVKESLNQTRLWNNMTELHETVRTFKAILHHLSKSSVPPSEQDQYLATCFKAAAIPVQARLKGLQERQAGNKPTKILLSSLSSFNKTFPTTPREAMLRRRLQQSKEQCSPRGIGRRLELKPVLLPAEIHQKMLVEQFELRLAYLGIESSKIQFPQEDRQVINIIEEGEAFAELVRNTKELPRNQSAWGKAEQNILSYHLCKAAALGDIGTLEKLILHGARASWACPPWGDTPLHAACRAGEGKAASFLIARGANPHALTEMEGWTPLHMASASGNRDLVELLLRIGSRVTLQGPPPFDLNAFDCAIVNGIDRSDPVVIRLQNTLENVLGRRDIPTWEERMLQEKKQKDLELKQMKMGIQTHARIIPNMHVHVDSNLQDRKRRTLLDSMQTQEYDRSDRSNRISVLHGEKREENPSNFTLGPSKTQEMEFDTSDDLL</sequence>
<dbReference type="PaxDb" id="55529-EKX46833"/>
<dbReference type="SMART" id="SM00248">
    <property type="entry name" value="ANK"/>
    <property type="match status" value="2"/>
</dbReference>
<feature type="compositionally biased region" description="Basic and acidic residues" evidence="4">
    <location>
        <begin position="487"/>
        <end position="508"/>
    </location>
</feature>
<feature type="region of interest" description="Disordered" evidence="4">
    <location>
        <begin position="484"/>
        <end position="531"/>
    </location>
</feature>
<dbReference type="EMBL" id="JH992992">
    <property type="protein sequence ID" value="EKX46833.1"/>
    <property type="molecule type" value="Genomic_DNA"/>
</dbReference>
<proteinExistence type="predicted"/>
<dbReference type="PROSITE" id="PS50088">
    <property type="entry name" value="ANK_REPEAT"/>
    <property type="match status" value="2"/>
</dbReference>
<dbReference type="InterPro" id="IPR036770">
    <property type="entry name" value="Ankyrin_rpt-contain_sf"/>
</dbReference>
<dbReference type="Proteomes" id="UP000011087">
    <property type="component" value="Unassembled WGS sequence"/>
</dbReference>
<dbReference type="AlphaFoldDB" id="L1JE86"/>
<dbReference type="Gene3D" id="1.25.40.20">
    <property type="entry name" value="Ankyrin repeat-containing domain"/>
    <property type="match status" value="1"/>
</dbReference>
<keyword evidence="2 3" id="KW-0040">ANK repeat</keyword>
<dbReference type="EnsemblProtists" id="EKX46833">
    <property type="protein sequence ID" value="EKX46833"/>
    <property type="gene ID" value="GUITHDRAFT_137837"/>
</dbReference>
<evidence type="ECO:0000313" key="6">
    <source>
        <dbReference type="EMBL" id="EKX46833.1"/>
    </source>
</evidence>
<keyword evidence="8" id="KW-1185">Reference proteome</keyword>
<feature type="repeat" description="ANK" evidence="3">
    <location>
        <begin position="357"/>
        <end position="389"/>
    </location>
</feature>
<name>L1JE86_GUITC</name>
<reference evidence="8" key="2">
    <citation type="submission" date="2012-11" db="EMBL/GenBank/DDBJ databases">
        <authorList>
            <person name="Kuo A."/>
            <person name="Curtis B.A."/>
            <person name="Tanifuji G."/>
            <person name="Burki F."/>
            <person name="Gruber A."/>
            <person name="Irimia M."/>
            <person name="Maruyama S."/>
            <person name="Arias M.C."/>
            <person name="Ball S.G."/>
            <person name="Gile G.H."/>
            <person name="Hirakawa Y."/>
            <person name="Hopkins J.F."/>
            <person name="Rensing S.A."/>
            <person name="Schmutz J."/>
            <person name="Symeonidi A."/>
            <person name="Elias M."/>
            <person name="Eveleigh R.J."/>
            <person name="Herman E.K."/>
            <person name="Klute M.J."/>
            <person name="Nakayama T."/>
            <person name="Obornik M."/>
            <person name="Reyes-Prieto A."/>
            <person name="Armbrust E.V."/>
            <person name="Aves S.J."/>
            <person name="Beiko R.G."/>
            <person name="Coutinho P."/>
            <person name="Dacks J.B."/>
            <person name="Durnford D.G."/>
            <person name="Fast N.M."/>
            <person name="Green B.R."/>
            <person name="Grisdale C."/>
            <person name="Hempe F."/>
            <person name="Henrissat B."/>
            <person name="Hoppner M.P."/>
            <person name="Ishida K.-I."/>
            <person name="Kim E."/>
            <person name="Koreny L."/>
            <person name="Kroth P.G."/>
            <person name="Liu Y."/>
            <person name="Malik S.-B."/>
            <person name="Maier U.G."/>
            <person name="McRose D."/>
            <person name="Mock T."/>
            <person name="Neilson J.A."/>
            <person name="Onodera N.T."/>
            <person name="Poole A.M."/>
            <person name="Pritham E.J."/>
            <person name="Richards T.A."/>
            <person name="Rocap G."/>
            <person name="Roy S.W."/>
            <person name="Sarai C."/>
            <person name="Schaack S."/>
            <person name="Shirato S."/>
            <person name="Slamovits C.H."/>
            <person name="Spencer D.F."/>
            <person name="Suzuki S."/>
            <person name="Worden A.Z."/>
            <person name="Zauner S."/>
            <person name="Barry K."/>
            <person name="Bell C."/>
            <person name="Bharti A.K."/>
            <person name="Crow J.A."/>
            <person name="Grimwood J."/>
            <person name="Kramer R."/>
            <person name="Lindquist E."/>
            <person name="Lucas S."/>
            <person name="Salamov A."/>
            <person name="McFadden G.I."/>
            <person name="Lane C.E."/>
            <person name="Keeling P.J."/>
            <person name="Gray M.W."/>
            <person name="Grigoriev I.V."/>
            <person name="Archibald J.M."/>
        </authorList>
    </citation>
    <scope>NUCLEOTIDE SEQUENCE</scope>
    <source>
        <strain evidence="8">CCMP2712</strain>
    </source>
</reference>
<keyword evidence="5" id="KW-0732">Signal</keyword>
<evidence type="ECO:0000313" key="8">
    <source>
        <dbReference type="Proteomes" id="UP000011087"/>
    </source>
</evidence>
<feature type="signal peptide" evidence="5">
    <location>
        <begin position="1"/>
        <end position="17"/>
    </location>
</feature>
<evidence type="ECO:0000256" key="2">
    <source>
        <dbReference type="ARBA" id="ARBA00023043"/>
    </source>
</evidence>
<dbReference type="RefSeq" id="XP_005833813.1">
    <property type="nucleotide sequence ID" value="XM_005833756.1"/>
</dbReference>
<evidence type="ECO:0000256" key="5">
    <source>
        <dbReference type="SAM" id="SignalP"/>
    </source>
</evidence>
<dbReference type="PANTHER" id="PTHR24171:SF9">
    <property type="entry name" value="ANKYRIN REPEAT DOMAIN-CONTAINING PROTEIN 39"/>
    <property type="match status" value="1"/>
</dbReference>
<evidence type="ECO:0000256" key="3">
    <source>
        <dbReference type="PROSITE-ProRule" id="PRU00023"/>
    </source>
</evidence>
<dbReference type="HOGENOM" id="CLU_513356_0_0_1"/>
<protein>
    <submittedName>
        <fullName evidence="6 7">Uncharacterized protein</fullName>
    </submittedName>
</protein>
<evidence type="ECO:0000313" key="7">
    <source>
        <dbReference type="EnsemblProtists" id="EKX46833"/>
    </source>
</evidence>
<reference evidence="7" key="3">
    <citation type="submission" date="2016-03" db="UniProtKB">
        <authorList>
            <consortium name="EnsemblProtists"/>
        </authorList>
    </citation>
    <scope>IDENTIFICATION</scope>
</reference>
<evidence type="ECO:0000256" key="1">
    <source>
        <dbReference type="ARBA" id="ARBA00022737"/>
    </source>
</evidence>
<dbReference type="OrthoDB" id="5974236at2759"/>